<feature type="domain" description="DUF4825" evidence="1">
    <location>
        <begin position="47"/>
        <end position="145"/>
    </location>
</feature>
<dbReference type="Pfam" id="PF16107">
    <property type="entry name" value="DUF4825"/>
    <property type="match status" value="1"/>
</dbReference>
<evidence type="ECO:0000313" key="2">
    <source>
        <dbReference type="EMBL" id="MBD7912800.1"/>
    </source>
</evidence>
<evidence type="ECO:0000259" key="1">
    <source>
        <dbReference type="Pfam" id="PF16107"/>
    </source>
</evidence>
<dbReference type="EMBL" id="JACSRA010000028">
    <property type="protein sequence ID" value="MBD7912800.1"/>
    <property type="molecule type" value="Genomic_DNA"/>
</dbReference>
<name>A0ABR8PXA0_9CLOT</name>
<keyword evidence="3" id="KW-1185">Reference proteome</keyword>
<organism evidence="2 3">
    <name type="scientific">Clostridium cibarium</name>
    <dbReference type="NCBI Taxonomy" id="2762247"/>
    <lineage>
        <taxon>Bacteria</taxon>
        <taxon>Bacillati</taxon>
        <taxon>Bacillota</taxon>
        <taxon>Clostridia</taxon>
        <taxon>Eubacteriales</taxon>
        <taxon>Clostridiaceae</taxon>
        <taxon>Clostridium</taxon>
    </lineage>
</organism>
<protein>
    <submittedName>
        <fullName evidence="2">DUF4825 domain-containing protein</fullName>
    </submittedName>
</protein>
<accession>A0ABR8PXA0</accession>
<gene>
    <name evidence="2" type="ORF">H9661_15725</name>
</gene>
<comment type="caution">
    <text evidence="2">The sequence shown here is derived from an EMBL/GenBank/DDBJ whole genome shotgun (WGS) entry which is preliminary data.</text>
</comment>
<proteinExistence type="predicted"/>
<dbReference type="RefSeq" id="WP_143316286.1">
    <property type="nucleotide sequence ID" value="NZ_JACSRA010000028.1"/>
</dbReference>
<dbReference type="InterPro" id="IPR032250">
    <property type="entry name" value="DUF4825"/>
</dbReference>
<dbReference type="Proteomes" id="UP000627781">
    <property type="component" value="Unassembled WGS sequence"/>
</dbReference>
<reference evidence="2 3" key="1">
    <citation type="submission" date="2020-08" db="EMBL/GenBank/DDBJ databases">
        <title>A Genomic Blueprint of the Chicken Gut Microbiome.</title>
        <authorList>
            <person name="Gilroy R."/>
            <person name="Ravi A."/>
            <person name="Getino M."/>
            <person name="Pursley I."/>
            <person name="Horton D.L."/>
            <person name="Alikhan N.-F."/>
            <person name="Baker D."/>
            <person name="Gharbi K."/>
            <person name="Hall N."/>
            <person name="Watson M."/>
            <person name="Adriaenssens E.M."/>
            <person name="Foster-Nyarko E."/>
            <person name="Jarju S."/>
            <person name="Secka A."/>
            <person name="Antonio M."/>
            <person name="Oren A."/>
            <person name="Chaudhuri R."/>
            <person name="La Ragione R.M."/>
            <person name="Hildebrand F."/>
            <person name="Pallen M.J."/>
        </authorList>
    </citation>
    <scope>NUCLEOTIDE SEQUENCE [LARGE SCALE GENOMIC DNA]</scope>
    <source>
        <strain evidence="2 3">Sa3CVN1</strain>
    </source>
</reference>
<evidence type="ECO:0000313" key="3">
    <source>
        <dbReference type="Proteomes" id="UP000627781"/>
    </source>
</evidence>
<sequence>MENKFKILILVVLVVLLNLTACEDNTKNIIDERVSTISKVRLEDLDDYKDTCVGNNSAIGDILQKLPANIYNDGFSLKTEKEPYGIMVNYDANHSLGREDYNDFWSDKNPSEFLEKNAVVLLALIKNVEEIEFKVKNIEGEVYKYNRKELEKKYGEDLKELLKDQASFEKV</sequence>